<evidence type="ECO:0000256" key="9">
    <source>
        <dbReference type="ARBA" id="ARBA00031636"/>
    </source>
</evidence>
<evidence type="ECO:0000313" key="11">
    <source>
        <dbReference type="EMBL" id="OPH39742.1"/>
    </source>
</evidence>
<dbReference type="EMBL" id="MXAP01000024">
    <property type="protein sequence ID" value="OPH39742.1"/>
    <property type="molecule type" value="Genomic_DNA"/>
</dbReference>
<accession>A0A378QUK0</accession>
<evidence type="ECO:0000256" key="5">
    <source>
        <dbReference type="ARBA" id="ARBA00022692"/>
    </source>
</evidence>
<reference evidence="12 14" key="2">
    <citation type="submission" date="2018-06" db="EMBL/GenBank/DDBJ databases">
        <authorList>
            <consortium name="Pathogen Informatics"/>
            <person name="Doyle S."/>
        </authorList>
    </citation>
    <scope>NUCLEOTIDE SEQUENCE [LARGE SCALE GENOMIC DNA]</scope>
    <source>
        <strain evidence="12 14">NCTC11012</strain>
    </source>
</reference>
<feature type="transmembrane region" description="Helical" evidence="10">
    <location>
        <begin position="62"/>
        <end position="85"/>
    </location>
</feature>
<keyword evidence="4" id="KW-1003">Cell membrane</keyword>
<evidence type="ECO:0000313" key="13">
    <source>
        <dbReference type="Proteomes" id="UP000190777"/>
    </source>
</evidence>
<keyword evidence="13" id="KW-1185">Reference proteome</keyword>
<feature type="transmembrane region" description="Helical" evidence="10">
    <location>
        <begin position="433"/>
        <end position="454"/>
    </location>
</feature>
<dbReference type="InterPro" id="IPR050222">
    <property type="entry name" value="MATE_MdtK"/>
</dbReference>
<dbReference type="PANTHER" id="PTHR43298:SF2">
    <property type="entry name" value="FMN_FAD EXPORTER YEEO-RELATED"/>
    <property type="match status" value="1"/>
</dbReference>
<protein>
    <recommendedName>
        <fullName evidence="9">Multidrug-efflux transporter</fullName>
    </recommendedName>
</protein>
<keyword evidence="3" id="KW-0050">Antiport</keyword>
<dbReference type="CDD" id="cd13131">
    <property type="entry name" value="MATE_NorM_like"/>
    <property type="match status" value="1"/>
</dbReference>
<gene>
    <name evidence="12" type="primary">norM</name>
    <name evidence="11" type="ORF">B5J93_02555</name>
    <name evidence="12" type="ORF">NCTC11012_02827</name>
</gene>
<dbReference type="Pfam" id="PF01554">
    <property type="entry name" value="MatE"/>
    <property type="match status" value="2"/>
</dbReference>
<feature type="transmembrane region" description="Helical" evidence="10">
    <location>
        <begin position="106"/>
        <end position="125"/>
    </location>
</feature>
<dbReference type="InterPro" id="IPR002528">
    <property type="entry name" value="MATE_fam"/>
</dbReference>
<feature type="transmembrane region" description="Helical" evidence="10">
    <location>
        <begin position="256"/>
        <end position="279"/>
    </location>
</feature>
<evidence type="ECO:0000256" key="10">
    <source>
        <dbReference type="SAM" id="Phobius"/>
    </source>
</evidence>
<keyword evidence="2" id="KW-0813">Transport</keyword>
<dbReference type="InterPro" id="IPR048279">
    <property type="entry name" value="MdtK-like"/>
</dbReference>
<evidence type="ECO:0000256" key="6">
    <source>
        <dbReference type="ARBA" id="ARBA00022989"/>
    </source>
</evidence>
<feature type="transmembrane region" description="Helical" evidence="10">
    <location>
        <begin position="366"/>
        <end position="385"/>
    </location>
</feature>
<feature type="transmembrane region" description="Helical" evidence="10">
    <location>
        <begin position="294"/>
        <end position="315"/>
    </location>
</feature>
<feature type="transmembrane region" description="Helical" evidence="10">
    <location>
        <begin position="335"/>
        <end position="354"/>
    </location>
</feature>
<evidence type="ECO:0000313" key="14">
    <source>
        <dbReference type="Proteomes" id="UP000254618"/>
    </source>
</evidence>
<keyword evidence="8 10" id="KW-0472">Membrane</keyword>
<keyword evidence="5 10" id="KW-0812">Transmembrane</keyword>
<dbReference type="GO" id="GO:0005886">
    <property type="term" value="C:plasma membrane"/>
    <property type="evidence" value="ECO:0007669"/>
    <property type="project" value="UniProtKB-SubCell"/>
</dbReference>
<name>A0A378QUK0_9GAMM</name>
<dbReference type="RefSeq" id="WP_079324340.1">
    <property type="nucleotide sequence ID" value="NZ_MXAP01000024.1"/>
</dbReference>
<dbReference type="GO" id="GO:0015297">
    <property type="term" value="F:antiporter activity"/>
    <property type="evidence" value="ECO:0007669"/>
    <property type="project" value="UniProtKB-KW"/>
</dbReference>
<dbReference type="Proteomes" id="UP000190777">
    <property type="component" value="Unassembled WGS sequence"/>
</dbReference>
<feature type="transmembrane region" description="Helical" evidence="10">
    <location>
        <begin position="174"/>
        <end position="196"/>
    </location>
</feature>
<dbReference type="EMBL" id="UGQF01000001">
    <property type="protein sequence ID" value="STZ04545.1"/>
    <property type="molecule type" value="Genomic_DNA"/>
</dbReference>
<dbReference type="Proteomes" id="UP000254618">
    <property type="component" value="Unassembled WGS sequence"/>
</dbReference>
<keyword evidence="7" id="KW-0406">Ion transport</keyword>
<proteinExistence type="predicted"/>
<dbReference type="GO" id="GO:0006811">
    <property type="term" value="P:monoatomic ion transport"/>
    <property type="evidence" value="ECO:0007669"/>
    <property type="project" value="UniProtKB-KW"/>
</dbReference>
<evidence type="ECO:0000256" key="8">
    <source>
        <dbReference type="ARBA" id="ARBA00023136"/>
    </source>
</evidence>
<comment type="subcellular location">
    <subcellularLocation>
        <location evidence="1">Cell inner membrane</location>
        <topology evidence="1">Multi-pass membrane protein</topology>
    </subcellularLocation>
</comment>
<evidence type="ECO:0000256" key="7">
    <source>
        <dbReference type="ARBA" id="ARBA00023065"/>
    </source>
</evidence>
<evidence type="ECO:0000256" key="4">
    <source>
        <dbReference type="ARBA" id="ARBA00022475"/>
    </source>
</evidence>
<evidence type="ECO:0000256" key="2">
    <source>
        <dbReference type="ARBA" id="ARBA00022448"/>
    </source>
</evidence>
<dbReference type="AlphaFoldDB" id="A0A378QUK0"/>
<evidence type="ECO:0000313" key="12">
    <source>
        <dbReference type="EMBL" id="STZ04545.1"/>
    </source>
</evidence>
<evidence type="ECO:0000256" key="1">
    <source>
        <dbReference type="ARBA" id="ARBA00004429"/>
    </source>
</evidence>
<feature type="transmembrane region" description="Helical" evidence="10">
    <location>
        <begin position="145"/>
        <end position="162"/>
    </location>
</feature>
<dbReference type="NCBIfam" id="TIGR00797">
    <property type="entry name" value="matE"/>
    <property type="match status" value="1"/>
</dbReference>
<dbReference type="PIRSF" id="PIRSF006603">
    <property type="entry name" value="DinF"/>
    <property type="match status" value="1"/>
</dbReference>
<dbReference type="PANTHER" id="PTHR43298">
    <property type="entry name" value="MULTIDRUG RESISTANCE PROTEIN NORM-RELATED"/>
    <property type="match status" value="1"/>
</dbReference>
<sequence>MLLNLNRHSFADYKKEFVALATLALPMLLSQIAQVGTGFVDTVMAGSVSKEDLSAVGLGNSLFITIYITLLGVMTALNPLIAQQYGVVNKGDAKAGDIGELGRQGLWYGLLMGVIGMVLIWVAILPFEHYFGHLSTNTLAVTKEYLWFIGLAMPAAMIHRTLHAYASSLNKPKVIMIVSWLCFFANIPLNYVFVYGKFGMPALGGAGCGLATAIVFWLNAIVLGIYIAKDRYFHEFGLMDKFSLPDIKLFGDITKLGIPIGLSFFIEVSLFSCIMFLVARLDGNTENYVAAQQIAINITSLIFMIPQSLGVASTVRVGMAMGRREPESARYSSGVALSGAVAISFLTAAFLVIGREQLATLYTKDTAVIAIASAIILYAAAFQLVDAVQCVASYALRGYKVTTVPMIIHIIAFWGCGLLPGIVLAFYMGMGIYGFWTALVISLAVAAVFLGWYLERYSKRMVSMVH</sequence>
<reference evidence="11 13" key="1">
    <citation type="submission" date="2017-03" db="EMBL/GenBank/DDBJ databases">
        <title>Draft genome sequence of Moraxella equi CCUG 4950T type strain.</title>
        <authorList>
            <person name="Salva-Serra F."/>
            <person name="Engstrom-Jakobsson H."/>
            <person name="Thorell K."/>
            <person name="Jaen-Luchoro D."/>
            <person name="Gonzales-Siles L."/>
            <person name="Karlsson R."/>
            <person name="Yazdan S."/>
            <person name="Boulund F."/>
            <person name="Johnning A."/>
            <person name="Engstrand L."/>
            <person name="Kristiansson E."/>
            <person name="Moore E."/>
        </authorList>
    </citation>
    <scope>NUCLEOTIDE SEQUENCE [LARGE SCALE GENOMIC DNA]</scope>
    <source>
        <strain evidence="11 13">CCUG 4950</strain>
    </source>
</reference>
<evidence type="ECO:0000256" key="3">
    <source>
        <dbReference type="ARBA" id="ARBA00022449"/>
    </source>
</evidence>
<keyword evidence="6 10" id="KW-1133">Transmembrane helix</keyword>
<organism evidence="12 14">
    <name type="scientific">Moraxella equi</name>
    <dbReference type="NCBI Taxonomy" id="60442"/>
    <lineage>
        <taxon>Bacteria</taxon>
        <taxon>Pseudomonadati</taxon>
        <taxon>Pseudomonadota</taxon>
        <taxon>Gammaproteobacteria</taxon>
        <taxon>Moraxellales</taxon>
        <taxon>Moraxellaceae</taxon>
        <taxon>Moraxella</taxon>
    </lineage>
</organism>
<feature type="transmembrane region" description="Helical" evidence="10">
    <location>
        <begin position="406"/>
        <end position="427"/>
    </location>
</feature>
<dbReference type="GO" id="GO:0042910">
    <property type="term" value="F:xenobiotic transmembrane transporter activity"/>
    <property type="evidence" value="ECO:0007669"/>
    <property type="project" value="InterPro"/>
</dbReference>
<feature type="transmembrane region" description="Helical" evidence="10">
    <location>
        <begin position="202"/>
        <end position="228"/>
    </location>
</feature>